<dbReference type="InParanoid" id="A0A061DPK3"/>
<reference evidence="1 2" key="1">
    <citation type="journal article" date="2013" name="Genome Biol.">
        <title>The genome sequence of the most widely cultivated cacao type and its use to identify candidate genes regulating pod color.</title>
        <authorList>
            <person name="Motamayor J.C."/>
            <person name="Mockaitis K."/>
            <person name="Schmutz J."/>
            <person name="Haiminen N."/>
            <person name="Iii D.L."/>
            <person name="Cornejo O."/>
            <person name="Findley S.D."/>
            <person name="Zheng P."/>
            <person name="Utro F."/>
            <person name="Royaert S."/>
            <person name="Saski C."/>
            <person name="Jenkins J."/>
            <person name="Podicheti R."/>
            <person name="Zhao M."/>
            <person name="Scheffler B.E."/>
            <person name="Stack J.C."/>
            <person name="Feltus F.A."/>
            <person name="Mustiga G.M."/>
            <person name="Amores F."/>
            <person name="Phillips W."/>
            <person name="Marelli J.P."/>
            <person name="May G.D."/>
            <person name="Shapiro H."/>
            <person name="Ma J."/>
            <person name="Bustamante C.D."/>
            <person name="Schnell R.J."/>
            <person name="Main D."/>
            <person name="Gilbert D."/>
            <person name="Parida L."/>
            <person name="Kuhn D.N."/>
        </authorList>
    </citation>
    <scope>NUCLEOTIDE SEQUENCE [LARGE SCALE GENOMIC DNA]</scope>
    <source>
        <strain evidence="2">cv. Matina 1-6</strain>
    </source>
</reference>
<name>A0A061DPK3_THECC</name>
<dbReference type="HOGENOM" id="CLU_1263474_0_0_1"/>
<dbReference type="Gramene" id="EOX94021">
    <property type="protein sequence ID" value="EOX94021"/>
    <property type="gene ID" value="TCM_003073"/>
</dbReference>
<sequence length="219" mass="24199">MVKCKHPKGRGQLIAASGSMGQHHVPSPPMPTSTQVVMALVPQSTVAAPSSVSPLIKSRDRGPSVRILTPINSRVKCMFDCSWKGDGATCDILRAFQLHHKRLKGSGDFVDEKPKNETYAYALLQKYSDELASELAYDLSHECYNIHDAAHTSATISKSTYGPTPSSNVVIEPPIFNEAYEMLEQEVNFVKTTIFAVNHCRARSMSKETPLVLFLLIFF</sequence>
<evidence type="ECO:0000313" key="1">
    <source>
        <dbReference type="EMBL" id="EOX94021.1"/>
    </source>
</evidence>
<evidence type="ECO:0000313" key="2">
    <source>
        <dbReference type="Proteomes" id="UP000026915"/>
    </source>
</evidence>
<dbReference type="AlphaFoldDB" id="A0A061DPK3"/>
<organism evidence="1 2">
    <name type="scientific">Theobroma cacao</name>
    <name type="common">Cacao</name>
    <name type="synonym">Cocoa</name>
    <dbReference type="NCBI Taxonomy" id="3641"/>
    <lineage>
        <taxon>Eukaryota</taxon>
        <taxon>Viridiplantae</taxon>
        <taxon>Streptophyta</taxon>
        <taxon>Embryophyta</taxon>
        <taxon>Tracheophyta</taxon>
        <taxon>Spermatophyta</taxon>
        <taxon>Magnoliopsida</taxon>
        <taxon>eudicotyledons</taxon>
        <taxon>Gunneridae</taxon>
        <taxon>Pentapetalae</taxon>
        <taxon>rosids</taxon>
        <taxon>malvids</taxon>
        <taxon>Malvales</taxon>
        <taxon>Malvaceae</taxon>
        <taxon>Byttnerioideae</taxon>
        <taxon>Theobroma</taxon>
    </lineage>
</organism>
<gene>
    <name evidence="1" type="ORF">TCM_003073</name>
</gene>
<dbReference type="Proteomes" id="UP000026915">
    <property type="component" value="Chromosome 1"/>
</dbReference>
<dbReference type="EMBL" id="CM001879">
    <property type="protein sequence ID" value="EOX94021.1"/>
    <property type="molecule type" value="Genomic_DNA"/>
</dbReference>
<protein>
    <submittedName>
        <fullName evidence="1">Uncharacterized protein</fullName>
    </submittedName>
</protein>
<accession>A0A061DPK3</accession>
<proteinExistence type="predicted"/>
<keyword evidence="2" id="KW-1185">Reference proteome</keyword>